<dbReference type="InterPro" id="IPR031329">
    <property type="entry name" value="NEUT/ALK_ceramidase_N"/>
</dbReference>
<keyword evidence="1" id="KW-1133">Transmembrane helix</keyword>
<accession>A0A401U5X1</accession>
<keyword evidence="4" id="KW-1185">Reference proteome</keyword>
<keyword evidence="1" id="KW-0812">Transmembrane</keyword>
<dbReference type="AlphaFoldDB" id="A0A401U5X1"/>
<sequence length="443" mass="49725">MSSGVKLMLKIFAGLFLIAIILIVISIAPIDRTPIEKQDFYKQSFAAVDAAPIKHFTGNDSLQIGWATVNITPDHNLPMAGYRPRDHFEDIHDSLFARVMVIDNGATTVALITVDLLLFPPQLKAALNEVLKDKIDFMYLSATHTHNSVGAFDNTVGGELISGTYDQTWVNTLSNKIKEAVKLASSTKLRANMAYGESYAQDLVANRLRRSGQKDGTVRSILIERADGTKGVFFTFSAHATSIDKKSMTLSADYPGRVIENLRIHEIDFGMYMAGMVGSHRVEYKMISMKGFPLMDTFSNELTRRLLNTHYAVSDCKESIRFAEVPISFGESQMRILENWRVRPWLFNALLSPLEGSLTYLKIGDITLVGTPCDFSGELYLNHLKSYDHPLMITSFNGSYVGYITEDAAYDEINRTEVRNMNWVGPYHGKFMAELIERLISKE</sequence>
<feature type="domain" description="Neutral/alkaline non-lysosomal ceramidase N-terminal" evidence="2">
    <location>
        <begin position="63"/>
        <end position="256"/>
    </location>
</feature>
<protein>
    <recommendedName>
        <fullName evidence="2">Neutral/alkaline non-lysosomal ceramidase N-terminal domain-containing protein</fullName>
    </recommendedName>
</protein>
<keyword evidence="1" id="KW-0472">Membrane</keyword>
<evidence type="ECO:0000259" key="2">
    <source>
        <dbReference type="Pfam" id="PF04734"/>
    </source>
</evidence>
<evidence type="ECO:0000313" key="4">
    <source>
        <dbReference type="Proteomes" id="UP000288227"/>
    </source>
</evidence>
<comment type="caution">
    <text evidence="3">The sequence shown here is derived from an EMBL/GenBank/DDBJ whole genome shotgun (WGS) entry which is preliminary data.</text>
</comment>
<name>A0A401U5X1_9BACT</name>
<dbReference type="Pfam" id="PF04734">
    <property type="entry name" value="Ceramidase_alk"/>
    <property type="match status" value="1"/>
</dbReference>
<dbReference type="EMBL" id="BHXQ01000001">
    <property type="protein sequence ID" value="GCC50262.1"/>
    <property type="molecule type" value="Genomic_DNA"/>
</dbReference>
<feature type="transmembrane region" description="Helical" evidence="1">
    <location>
        <begin position="7"/>
        <end position="28"/>
    </location>
</feature>
<dbReference type="RefSeq" id="WP_127120908.1">
    <property type="nucleotide sequence ID" value="NZ_BHXQ01000001.1"/>
</dbReference>
<dbReference type="OrthoDB" id="926204at2"/>
<organism evidence="3 4">
    <name type="scientific">Chryseotalea sanaruensis</name>
    <dbReference type="NCBI Taxonomy" id="2482724"/>
    <lineage>
        <taxon>Bacteria</taxon>
        <taxon>Pseudomonadati</taxon>
        <taxon>Bacteroidota</taxon>
        <taxon>Cytophagia</taxon>
        <taxon>Cytophagales</taxon>
        <taxon>Chryseotaleaceae</taxon>
        <taxon>Chryseotalea</taxon>
    </lineage>
</organism>
<proteinExistence type="predicted"/>
<gene>
    <name evidence="3" type="ORF">SanaruYs_04770</name>
</gene>
<reference evidence="3 4" key="1">
    <citation type="submission" date="2018-11" db="EMBL/GenBank/DDBJ databases">
        <title>Chryseotalea sanarue gen. nov., sp., nov., a member of the family Cytophagaceae, isolated from a brackish lake in Hamamatsu Japan.</title>
        <authorList>
            <person name="Maejima Y."/>
            <person name="Iino T."/>
            <person name="Muraguchi Y."/>
            <person name="Fukuda K."/>
            <person name="Ohkuma M."/>
            <person name="Moriuchi R."/>
            <person name="Dohra H."/>
            <person name="Kimbara K."/>
            <person name="Shintani M."/>
        </authorList>
    </citation>
    <scope>NUCLEOTIDE SEQUENCE [LARGE SCALE GENOMIC DNA]</scope>
    <source>
        <strain evidence="3 4">Ys</strain>
    </source>
</reference>
<evidence type="ECO:0000256" key="1">
    <source>
        <dbReference type="SAM" id="Phobius"/>
    </source>
</evidence>
<dbReference type="Proteomes" id="UP000288227">
    <property type="component" value="Unassembled WGS sequence"/>
</dbReference>
<evidence type="ECO:0000313" key="3">
    <source>
        <dbReference type="EMBL" id="GCC50262.1"/>
    </source>
</evidence>